<dbReference type="Gene3D" id="1.10.8.70">
    <property type="entry name" value="Glutamate-tRNA synthetase, class I, anticodon-binding domain 1"/>
    <property type="match status" value="1"/>
</dbReference>
<dbReference type="GO" id="GO:0005829">
    <property type="term" value="C:cytosol"/>
    <property type="evidence" value="ECO:0007669"/>
    <property type="project" value="TreeGrafter"/>
</dbReference>
<keyword evidence="12" id="KW-1185">Reference proteome</keyword>
<dbReference type="GO" id="GO:0008270">
    <property type="term" value="F:zinc ion binding"/>
    <property type="evidence" value="ECO:0007669"/>
    <property type="project" value="InterPro"/>
</dbReference>
<keyword evidence="7 8" id="KW-0030">Aminoacyl-tRNA synthetase</keyword>
<dbReference type="InterPro" id="IPR020752">
    <property type="entry name" value="Glu-tRNA-synth_I_codon-bd_sub1"/>
</dbReference>
<dbReference type="NCBIfam" id="TIGR00464">
    <property type="entry name" value="gltX_bact"/>
    <property type="match status" value="1"/>
</dbReference>
<keyword evidence="3 8" id="KW-0436">Ligase</keyword>
<dbReference type="GO" id="GO:0004818">
    <property type="term" value="F:glutamate-tRNA ligase activity"/>
    <property type="evidence" value="ECO:0007669"/>
    <property type="project" value="UniProtKB-UniRule"/>
</dbReference>
<gene>
    <name evidence="8" type="primary">gltX</name>
    <name evidence="11" type="ordered locus">Dtox_0263</name>
</gene>
<dbReference type="PANTHER" id="PTHR43311:SF2">
    <property type="entry name" value="GLUTAMATE--TRNA LIGASE, MITOCHONDRIAL-RELATED"/>
    <property type="match status" value="1"/>
</dbReference>
<reference evidence="11 12" key="1">
    <citation type="journal article" date="2009" name="Stand. Genomic Sci.">
        <title>Complete genome sequence of Desulfotomaculum acetoxidans type strain (5575).</title>
        <authorList>
            <person name="Spring S."/>
            <person name="Lapidus A."/>
            <person name="Schroder M."/>
            <person name="Gleim D."/>
            <person name="Sims D."/>
            <person name="Meincke L."/>
            <person name="Glavina Del Rio T."/>
            <person name="Tice H."/>
            <person name="Copeland A."/>
            <person name="Cheng J.F."/>
            <person name="Lucas S."/>
            <person name="Chen F."/>
            <person name="Nolan M."/>
            <person name="Bruce D."/>
            <person name="Goodwin L."/>
            <person name="Pitluck S."/>
            <person name="Ivanova N."/>
            <person name="Mavromatis K."/>
            <person name="Mikhailova N."/>
            <person name="Pati A."/>
            <person name="Chen A."/>
            <person name="Palaniappan K."/>
            <person name="Land M."/>
            <person name="Hauser L."/>
            <person name="Chang Y.J."/>
            <person name="Jeffries C.D."/>
            <person name="Chain P."/>
            <person name="Saunders E."/>
            <person name="Brettin T."/>
            <person name="Detter J.C."/>
            <person name="Goker M."/>
            <person name="Bristow J."/>
            <person name="Eisen J.A."/>
            <person name="Markowitz V."/>
            <person name="Hugenholtz P."/>
            <person name="Kyrpides N.C."/>
            <person name="Klenk H.P."/>
            <person name="Han C."/>
        </authorList>
    </citation>
    <scope>NUCLEOTIDE SEQUENCE [LARGE SCALE GENOMIC DNA]</scope>
    <source>
        <strain evidence="12">ATCC 49208 / DSM 771 / VKM B-1644</strain>
    </source>
</reference>
<dbReference type="SUPFAM" id="SSF48163">
    <property type="entry name" value="An anticodon-binding domain of class I aminoacyl-tRNA synthetases"/>
    <property type="match status" value="1"/>
</dbReference>
<dbReference type="InterPro" id="IPR001412">
    <property type="entry name" value="aa-tRNA-synth_I_CS"/>
</dbReference>
<dbReference type="EMBL" id="CP001720">
    <property type="protein sequence ID" value="ACV61216.1"/>
    <property type="molecule type" value="Genomic_DNA"/>
</dbReference>
<sequence>MSGIRVRFAPSPTGPLHIGGARSALFNWLFARNNNGVFLVRIEDTDLERSSRASEENILNSLKWLGMDWDEGIEVGGENGPYRQTERLGIYHSCIKTLLDSGNAYYCYCSEEELAAEREDLMSRGELPRYLGKCRNLTAEDRCRYESEGRKPVLRFRVPVGQVITVNDQVRGNVSFECEGIGDFVILKSDQIPTYNFAVVVDDHYMKISHVIRAEEHLSNTPRQILLYQALGWEVPQFAHISLILGQDRSKMSKRHGATSIEQYISLGYLPEALVNFLALLGWSPGGEEEIFTLDLLKKQFSLDRVAKNPAVFNMEKLNWLNGYYIRNADIDRITELAVPFLKSAGYLVGDVSQEQFSWLKKLMSVVRDYISCLSEVPLYADLFFKEKIIYDEAAWDILRQEQAPVVLSCLRDKISSMEKDDITEGAIKKTLKAITKELGLGGKLVYVPIRIALTGKTHGPELYQVIPLFGREVTLARLDDSLKA</sequence>
<dbReference type="GO" id="GO:0000049">
    <property type="term" value="F:tRNA binding"/>
    <property type="evidence" value="ECO:0007669"/>
    <property type="project" value="InterPro"/>
</dbReference>
<dbReference type="PANTHER" id="PTHR43311">
    <property type="entry name" value="GLUTAMATE--TRNA LIGASE"/>
    <property type="match status" value="1"/>
</dbReference>
<comment type="similarity">
    <text evidence="1 8">Belongs to the class-I aminoacyl-tRNA synthetase family. Glutamate--tRNA ligase type 1 subfamily.</text>
</comment>
<keyword evidence="2 8" id="KW-0963">Cytoplasm</keyword>
<keyword evidence="4 8" id="KW-0547">Nucleotide-binding</keyword>
<dbReference type="SUPFAM" id="SSF52374">
    <property type="entry name" value="Nucleotidylyl transferase"/>
    <property type="match status" value="1"/>
</dbReference>
<dbReference type="PROSITE" id="PS00178">
    <property type="entry name" value="AA_TRNA_LIGASE_I"/>
    <property type="match status" value="1"/>
</dbReference>
<comment type="subcellular location">
    <subcellularLocation>
        <location evidence="8">Cytoplasm</location>
    </subcellularLocation>
</comment>
<dbReference type="HOGENOM" id="CLU_015768_6_3_9"/>
<dbReference type="InterPro" id="IPR045462">
    <property type="entry name" value="aa-tRNA-synth_I_cd-bd"/>
</dbReference>
<dbReference type="InterPro" id="IPR000924">
    <property type="entry name" value="Glu/Gln-tRNA-synth"/>
</dbReference>
<dbReference type="GO" id="GO:0005524">
    <property type="term" value="F:ATP binding"/>
    <property type="evidence" value="ECO:0007669"/>
    <property type="project" value="UniProtKB-UniRule"/>
</dbReference>
<evidence type="ECO:0000256" key="3">
    <source>
        <dbReference type="ARBA" id="ARBA00022598"/>
    </source>
</evidence>
<comment type="function">
    <text evidence="8">Catalyzes the attachment of glutamate to tRNA(Glu) in a two-step reaction: glutamate is first activated by ATP to form Glu-AMP and then transferred to the acceptor end of tRNA(Glu).</text>
</comment>
<name>C8W3W2_DESAS</name>
<dbReference type="InterPro" id="IPR008925">
    <property type="entry name" value="aa_tRNA-synth_I_cd-bd_sf"/>
</dbReference>
<feature type="binding site" evidence="8">
    <location>
        <position position="254"/>
    </location>
    <ligand>
        <name>ATP</name>
        <dbReference type="ChEBI" id="CHEBI:30616"/>
    </ligand>
</feature>
<dbReference type="HAMAP" id="MF_00022">
    <property type="entry name" value="Glu_tRNA_synth_type1"/>
    <property type="match status" value="1"/>
</dbReference>
<dbReference type="eggNOG" id="COG0008">
    <property type="taxonomic scope" value="Bacteria"/>
</dbReference>
<feature type="short sequence motif" description="'HIGH' region" evidence="8">
    <location>
        <begin position="10"/>
        <end position="20"/>
    </location>
</feature>
<evidence type="ECO:0000256" key="5">
    <source>
        <dbReference type="ARBA" id="ARBA00022840"/>
    </source>
</evidence>
<dbReference type="InterPro" id="IPR014729">
    <property type="entry name" value="Rossmann-like_a/b/a_fold"/>
</dbReference>
<feature type="domain" description="Glutamyl/glutaminyl-tRNA synthetase class Ib catalytic" evidence="9">
    <location>
        <begin position="4"/>
        <end position="320"/>
    </location>
</feature>
<evidence type="ECO:0000256" key="6">
    <source>
        <dbReference type="ARBA" id="ARBA00022917"/>
    </source>
</evidence>
<evidence type="ECO:0000256" key="4">
    <source>
        <dbReference type="ARBA" id="ARBA00022741"/>
    </source>
</evidence>
<evidence type="ECO:0000256" key="8">
    <source>
        <dbReference type="HAMAP-Rule" id="MF_00022"/>
    </source>
</evidence>
<evidence type="ECO:0000256" key="1">
    <source>
        <dbReference type="ARBA" id="ARBA00007894"/>
    </source>
</evidence>
<organism evidence="11 12">
    <name type="scientific">Desulfofarcimen acetoxidans (strain ATCC 49208 / DSM 771 / KCTC 5769 / VKM B-1644 / 5575)</name>
    <name type="common">Desulfotomaculum acetoxidans</name>
    <dbReference type="NCBI Taxonomy" id="485916"/>
    <lineage>
        <taxon>Bacteria</taxon>
        <taxon>Bacillati</taxon>
        <taxon>Bacillota</taxon>
        <taxon>Clostridia</taxon>
        <taxon>Eubacteriales</taxon>
        <taxon>Peptococcaceae</taxon>
        <taxon>Desulfofarcimen</taxon>
    </lineage>
</organism>
<dbReference type="GO" id="GO:0006424">
    <property type="term" value="P:glutamyl-tRNA aminoacylation"/>
    <property type="evidence" value="ECO:0007669"/>
    <property type="project" value="UniProtKB-UniRule"/>
</dbReference>
<dbReference type="InterPro" id="IPR004527">
    <property type="entry name" value="Glu-tRNA-ligase_bac/mito"/>
</dbReference>
<keyword evidence="5 8" id="KW-0067">ATP-binding</keyword>
<dbReference type="STRING" id="485916.Dtox_0263"/>
<dbReference type="AlphaFoldDB" id="C8W3W2"/>
<dbReference type="CDD" id="cd00808">
    <property type="entry name" value="GluRS_core"/>
    <property type="match status" value="1"/>
</dbReference>
<comment type="subunit">
    <text evidence="8">Monomer.</text>
</comment>
<protein>
    <recommendedName>
        <fullName evidence="8">Glutamate--tRNA ligase</fullName>
        <ecNumber evidence="8">6.1.1.17</ecNumber>
    </recommendedName>
    <alternativeName>
        <fullName evidence="8">Glutamyl-tRNA synthetase</fullName>
        <shortName evidence="8">GluRS</shortName>
    </alternativeName>
</protein>
<keyword evidence="6 8" id="KW-0648">Protein biosynthesis</keyword>
<dbReference type="Gene3D" id="1.10.10.350">
    <property type="match status" value="1"/>
</dbReference>
<dbReference type="Proteomes" id="UP000002217">
    <property type="component" value="Chromosome"/>
</dbReference>
<feature type="domain" description="Aminoacyl-tRNA synthetase class I anticodon-binding" evidence="10">
    <location>
        <begin position="334"/>
        <end position="481"/>
    </location>
</feature>
<dbReference type="Pfam" id="PF00749">
    <property type="entry name" value="tRNA-synt_1c"/>
    <property type="match status" value="1"/>
</dbReference>
<dbReference type="Gene3D" id="3.40.50.620">
    <property type="entry name" value="HUPs"/>
    <property type="match status" value="1"/>
</dbReference>
<evidence type="ECO:0000256" key="2">
    <source>
        <dbReference type="ARBA" id="ARBA00022490"/>
    </source>
</evidence>
<proteinExistence type="inferred from homology"/>
<dbReference type="PRINTS" id="PR00987">
    <property type="entry name" value="TRNASYNTHGLU"/>
</dbReference>
<dbReference type="EC" id="6.1.1.17" evidence="8"/>
<dbReference type="InterPro" id="IPR020058">
    <property type="entry name" value="Glu/Gln-tRNA-synth_Ib_cat-dom"/>
</dbReference>
<comment type="catalytic activity">
    <reaction evidence="8">
        <text>tRNA(Glu) + L-glutamate + ATP = L-glutamyl-tRNA(Glu) + AMP + diphosphate</text>
        <dbReference type="Rhea" id="RHEA:23540"/>
        <dbReference type="Rhea" id="RHEA-COMP:9663"/>
        <dbReference type="Rhea" id="RHEA-COMP:9680"/>
        <dbReference type="ChEBI" id="CHEBI:29985"/>
        <dbReference type="ChEBI" id="CHEBI:30616"/>
        <dbReference type="ChEBI" id="CHEBI:33019"/>
        <dbReference type="ChEBI" id="CHEBI:78442"/>
        <dbReference type="ChEBI" id="CHEBI:78520"/>
        <dbReference type="ChEBI" id="CHEBI:456215"/>
        <dbReference type="EC" id="6.1.1.17"/>
    </reaction>
</comment>
<evidence type="ECO:0000259" key="9">
    <source>
        <dbReference type="Pfam" id="PF00749"/>
    </source>
</evidence>
<evidence type="ECO:0000259" key="10">
    <source>
        <dbReference type="Pfam" id="PF19269"/>
    </source>
</evidence>
<dbReference type="Pfam" id="PF19269">
    <property type="entry name" value="Anticodon_2"/>
    <property type="match status" value="1"/>
</dbReference>
<dbReference type="FunFam" id="3.40.50.620:FF:000045">
    <property type="entry name" value="Glutamate--tRNA ligase, mitochondrial"/>
    <property type="match status" value="1"/>
</dbReference>
<evidence type="ECO:0000256" key="7">
    <source>
        <dbReference type="ARBA" id="ARBA00023146"/>
    </source>
</evidence>
<dbReference type="InterPro" id="IPR049940">
    <property type="entry name" value="GluQ/Sye"/>
</dbReference>
<comment type="caution">
    <text evidence="8">Lacks conserved residue(s) required for the propagation of feature annotation.</text>
</comment>
<evidence type="ECO:0000313" key="11">
    <source>
        <dbReference type="EMBL" id="ACV61216.1"/>
    </source>
</evidence>
<dbReference type="InterPro" id="IPR020751">
    <property type="entry name" value="aa-tRNA-synth_I_codon-bd_sub2"/>
</dbReference>
<dbReference type="InterPro" id="IPR033910">
    <property type="entry name" value="GluRS_core"/>
</dbReference>
<feature type="short sequence motif" description="'KMSKS' region" evidence="8">
    <location>
        <begin position="251"/>
        <end position="255"/>
    </location>
</feature>
<evidence type="ECO:0000313" key="12">
    <source>
        <dbReference type="Proteomes" id="UP000002217"/>
    </source>
</evidence>
<accession>C8W3W2</accession>
<dbReference type="KEGG" id="dae:Dtox_0263"/>